<dbReference type="Pfam" id="PF00903">
    <property type="entry name" value="Glyoxalase"/>
    <property type="match status" value="1"/>
</dbReference>
<dbReference type="RefSeq" id="WP_345435167.1">
    <property type="nucleotide sequence ID" value="NZ_BAABHK010000010.1"/>
</dbReference>
<comment type="caution">
    <text evidence="2">The sequence shown here is derived from an EMBL/GenBank/DDBJ whole genome shotgun (WGS) entry which is preliminary data.</text>
</comment>
<reference evidence="3" key="1">
    <citation type="journal article" date="2019" name="Int. J. Syst. Evol. Microbiol.">
        <title>The Global Catalogue of Microorganisms (GCM) 10K type strain sequencing project: providing services to taxonomists for standard genome sequencing and annotation.</title>
        <authorList>
            <consortium name="The Broad Institute Genomics Platform"/>
            <consortium name="The Broad Institute Genome Sequencing Center for Infectious Disease"/>
            <person name="Wu L."/>
            <person name="Ma J."/>
        </authorList>
    </citation>
    <scope>NUCLEOTIDE SEQUENCE [LARGE SCALE GENOMIC DNA]</scope>
    <source>
        <strain evidence="3">JCM 17939</strain>
    </source>
</reference>
<dbReference type="SUPFAM" id="SSF54593">
    <property type="entry name" value="Glyoxalase/Bleomycin resistance protein/Dihydroxybiphenyl dioxygenase"/>
    <property type="match status" value="1"/>
</dbReference>
<dbReference type="PANTHER" id="PTHR34109:SF1">
    <property type="entry name" value="VOC DOMAIN-CONTAINING PROTEIN"/>
    <property type="match status" value="1"/>
</dbReference>
<dbReference type="Gene3D" id="3.30.720.110">
    <property type="match status" value="1"/>
</dbReference>
<protein>
    <submittedName>
        <fullName evidence="2">VOC family protein</fullName>
    </submittedName>
</protein>
<proteinExistence type="predicted"/>
<gene>
    <name evidence="2" type="ORF">GCM10023196_064500</name>
</gene>
<dbReference type="EMBL" id="BAABHK010000010">
    <property type="protein sequence ID" value="GAA4632167.1"/>
    <property type="molecule type" value="Genomic_DNA"/>
</dbReference>
<dbReference type="Gene3D" id="3.30.720.120">
    <property type="match status" value="1"/>
</dbReference>
<evidence type="ECO:0000259" key="1">
    <source>
        <dbReference type="PROSITE" id="PS51819"/>
    </source>
</evidence>
<accession>A0ABP8UIE7</accession>
<keyword evidence="3" id="KW-1185">Reference proteome</keyword>
<dbReference type="PROSITE" id="PS51819">
    <property type="entry name" value="VOC"/>
    <property type="match status" value="1"/>
</dbReference>
<dbReference type="PANTHER" id="PTHR34109">
    <property type="entry name" value="BNAUNNG04460D PROTEIN-RELATED"/>
    <property type="match status" value="1"/>
</dbReference>
<dbReference type="InterPro" id="IPR037523">
    <property type="entry name" value="VOC_core"/>
</dbReference>
<feature type="domain" description="VOC" evidence="1">
    <location>
        <begin position="4"/>
        <end position="125"/>
    </location>
</feature>
<evidence type="ECO:0000313" key="2">
    <source>
        <dbReference type="EMBL" id="GAA4632167.1"/>
    </source>
</evidence>
<name>A0ABP8UIE7_9ACTN</name>
<dbReference type="InterPro" id="IPR004360">
    <property type="entry name" value="Glyas_Fos-R_dOase_dom"/>
</dbReference>
<organism evidence="2 3">
    <name type="scientific">Actinoallomurus vinaceus</name>
    <dbReference type="NCBI Taxonomy" id="1080074"/>
    <lineage>
        <taxon>Bacteria</taxon>
        <taxon>Bacillati</taxon>
        <taxon>Actinomycetota</taxon>
        <taxon>Actinomycetes</taxon>
        <taxon>Streptosporangiales</taxon>
        <taxon>Thermomonosporaceae</taxon>
        <taxon>Actinoallomurus</taxon>
    </lineage>
</organism>
<dbReference type="InterPro" id="IPR029068">
    <property type="entry name" value="Glyas_Bleomycin-R_OHBP_Dase"/>
</dbReference>
<dbReference type="Proteomes" id="UP001501442">
    <property type="component" value="Unassembled WGS sequence"/>
</dbReference>
<evidence type="ECO:0000313" key="3">
    <source>
        <dbReference type="Proteomes" id="UP001501442"/>
    </source>
</evidence>
<sequence length="130" mass="13902">MSETRIWPALRYKDAHAAIRFLVDAFGFEEVAVYENDDRVEHAELRAPGGGGVMLGSAARTDSPIADLPPGTGSVYVVTDEPDALYERAVAAGATVVQGLRDEDYGSRGFTVRDPEGVFWSFGTYAGAAS</sequence>